<comment type="caution">
    <text evidence="3">The sequence shown here is derived from an EMBL/GenBank/DDBJ whole genome shotgun (WGS) entry which is preliminary data.</text>
</comment>
<gene>
    <name evidence="3" type="ORF">EH55_10225</name>
</gene>
<dbReference type="Pfam" id="PF00149">
    <property type="entry name" value="Metallophos"/>
    <property type="match status" value="1"/>
</dbReference>
<dbReference type="RefSeq" id="WP_051682535.1">
    <property type="nucleotide sequence ID" value="NZ_CAMETI010000039.1"/>
</dbReference>
<dbReference type="OrthoDB" id="9780884at2"/>
<organism evidence="3 4">
    <name type="scientific">Synergistes jonesii</name>
    <dbReference type="NCBI Taxonomy" id="2754"/>
    <lineage>
        <taxon>Bacteria</taxon>
        <taxon>Thermotogati</taxon>
        <taxon>Synergistota</taxon>
        <taxon>Synergistia</taxon>
        <taxon>Synergistales</taxon>
        <taxon>Synergistaceae</taxon>
        <taxon>Synergistes</taxon>
    </lineage>
</organism>
<accession>A0A073J680</accession>
<dbReference type="GO" id="GO:0016787">
    <property type="term" value="F:hydrolase activity"/>
    <property type="evidence" value="ECO:0007669"/>
    <property type="project" value="InterPro"/>
</dbReference>
<keyword evidence="1" id="KW-0472">Membrane</keyword>
<dbReference type="GeneID" id="90982621"/>
<keyword evidence="1" id="KW-0812">Transmembrane</keyword>
<dbReference type="Proteomes" id="UP000027665">
    <property type="component" value="Unassembled WGS sequence"/>
</dbReference>
<keyword evidence="4" id="KW-1185">Reference proteome</keyword>
<evidence type="ECO:0000313" key="3">
    <source>
        <dbReference type="EMBL" id="KEJ93232.1"/>
    </source>
</evidence>
<dbReference type="CDD" id="cd07385">
    <property type="entry name" value="MPP_YkuE_C"/>
    <property type="match status" value="1"/>
</dbReference>
<evidence type="ECO:0000256" key="1">
    <source>
        <dbReference type="SAM" id="Phobius"/>
    </source>
</evidence>
<proteinExistence type="predicted"/>
<dbReference type="STRING" id="2754.EH55_10225"/>
<dbReference type="InterPro" id="IPR029052">
    <property type="entry name" value="Metallo-depent_PP-like"/>
</dbReference>
<evidence type="ECO:0000313" key="4">
    <source>
        <dbReference type="Proteomes" id="UP000027665"/>
    </source>
</evidence>
<dbReference type="PANTHER" id="PTHR31302">
    <property type="entry name" value="TRANSMEMBRANE PROTEIN WITH METALLOPHOSPHOESTERASE DOMAIN-RELATED"/>
    <property type="match status" value="1"/>
</dbReference>
<keyword evidence="1" id="KW-1133">Transmembrane helix</keyword>
<evidence type="ECO:0000259" key="2">
    <source>
        <dbReference type="Pfam" id="PF00149"/>
    </source>
</evidence>
<dbReference type="PANTHER" id="PTHR31302:SF0">
    <property type="entry name" value="TRANSMEMBRANE PROTEIN WITH METALLOPHOSPHOESTERASE DOMAIN"/>
    <property type="match status" value="1"/>
</dbReference>
<dbReference type="eggNOG" id="COG1408">
    <property type="taxonomic scope" value="Bacteria"/>
</dbReference>
<name>A0A073J680_9BACT</name>
<sequence length="388" mass="43733">MEDRVFERRFSEHPAFWAACVTAVTLIYVYIFGKLNEARPQRDAGAIWLLLCFSMTGLSYVARRTETIRGTLLRRWMDRAGSVWLLFAIFSFSALISFEAAGKIFSVRLPAGAEVAAAFLLALAAIAAGMREAQIIETTRITIETEKLPPELPRLRIVQLTDLHLGPYSGVKLLARVLRRVREEEPDMVVATGDVADGPLEGRRREIAMFRRLKLKYGFFAVMGNHDFYDDEEEARAFMRRAGMRLLDAEAEYAGGIVVEGVSDRDHLLKEKWNLSRSETLIVNTKSRNPDKFILLLRHRPVVEIGTQGMFDLQLSGHTHGGQLLPYPSSRLFLRGHSRGVKKLKNGSMLYVSNGVGYVGPPLRFFAPPEIVVIDLVRKNGSPAEERR</sequence>
<dbReference type="SUPFAM" id="SSF56300">
    <property type="entry name" value="Metallo-dependent phosphatases"/>
    <property type="match status" value="1"/>
</dbReference>
<reference evidence="3 4" key="1">
    <citation type="submission" date="2014-04" db="EMBL/GenBank/DDBJ databases">
        <title>Draft Genome Sequence of Synergistes jonesii.</title>
        <authorList>
            <person name="Coil D.A."/>
            <person name="Eisen J.A."/>
            <person name="Holland-Moritz H.E."/>
        </authorList>
    </citation>
    <scope>NUCLEOTIDE SEQUENCE [LARGE SCALE GENOMIC DNA]</scope>
    <source>
        <strain evidence="3 4">78-1</strain>
    </source>
</reference>
<dbReference type="AlphaFoldDB" id="A0A073J680"/>
<feature type="domain" description="Calcineurin-like phosphoesterase" evidence="2">
    <location>
        <begin position="155"/>
        <end position="321"/>
    </location>
</feature>
<feature type="transmembrane region" description="Helical" evidence="1">
    <location>
        <begin position="111"/>
        <end position="130"/>
    </location>
</feature>
<dbReference type="InterPro" id="IPR051158">
    <property type="entry name" value="Metallophosphoesterase_sf"/>
</dbReference>
<dbReference type="EMBL" id="JMKI01000005">
    <property type="protein sequence ID" value="KEJ93232.1"/>
    <property type="molecule type" value="Genomic_DNA"/>
</dbReference>
<protein>
    <recommendedName>
        <fullName evidence="2">Calcineurin-like phosphoesterase domain-containing protein</fullName>
    </recommendedName>
</protein>
<feature type="transmembrane region" description="Helical" evidence="1">
    <location>
        <begin position="45"/>
        <end position="62"/>
    </location>
</feature>
<feature type="transmembrane region" description="Helical" evidence="1">
    <location>
        <begin position="83"/>
        <end position="105"/>
    </location>
</feature>
<feature type="transmembrane region" description="Helical" evidence="1">
    <location>
        <begin position="15"/>
        <end position="33"/>
    </location>
</feature>
<dbReference type="Gene3D" id="3.60.21.10">
    <property type="match status" value="1"/>
</dbReference>
<dbReference type="InterPro" id="IPR004843">
    <property type="entry name" value="Calcineurin-like_PHP"/>
</dbReference>